<organism evidence="1">
    <name type="scientific">marine metagenome</name>
    <dbReference type="NCBI Taxonomy" id="408172"/>
    <lineage>
        <taxon>unclassified sequences</taxon>
        <taxon>metagenomes</taxon>
        <taxon>ecological metagenomes</taxon>
    </lineage>
</organism>
<accession>A0A382Y026</accession>
<sequence length="61" mass="6711">MPIFFALIFFILTPNLVFASCNKADVCKMANKMSPFSILDQCPESAPIIAQCKSSARLNVN</sequence>
<name>A0A382Y026_9ZZZZ</name>
<dbReference type="AlphaFoldDB" id="A0A382Y026"/>
<gene>
    <name evidence="1" type="ORF">METZ01_LOCUS429368</name>
</gene>
<protein>
    <submittedName>
        <fullName evidence="1">Uncharacterized protein</fullName>
    </submittedName>
</protein>
<proteinExistence type="predicted"/>
<feature type="non-terminal residue" evidence="1">
    <location>
        <position position="61"/>
    </location>
</feature>
<reference evidence="1" key="1">
    <citation type="submission" date="2018-05" db="EMBL/GenBank/DDBJ databases">
        <authorList>
            <person name="Lanie J.A."/>
            <person name="Ng W.-L."/>
            <person name="Kazmierczak K.M."/>
            <person name="Andrzejewski T.M."/>
            <person name="Davidsen T.M."/>
            <person name="Wayne K.J."/>
            <person name="Tettelin H."/>
            <person name="Glass J.I."/>
            <person name="Rusch D."/>
            <person name="Podicherti R."/>
            <person name="Tsui H.-C.T."/>
            <person name="Winkler M.E."/>
        </authorList>
    </citation>
    <scope>NUCLEOTIDE SEQUENCE</scope>
</reference>
<evidence type="ECO:0000313" key="1">
    <source>
        <dbReference type="EMBL" id="SVD76514.1"/>
    </source>
</evidence>
<dbReference type="EMBL" id="UINC01171776">
    <property type="protein sequence ID" value="SVD76514.1"/>
    <property type="molecule type" value="Genomic_DNA"/>
</dbReference>